<sequence>MAEESPLPCSDTSPLSHKRRITLSPPPLEVKSSVLELVPAETQDTHSPPEQSPKKPKFCSQNLSITVDEGGITDEFPQLSENNKGEDFSEFEQLGNEQLDVNGWTKFSEFEMEEKNVGFDEFLGNNDGTSVLETESSCEIVGFEKKAKNFDGLLQELGKSEDSTSSLKIEWEKMNEGFEGKEVNDEFLEIKDEIGVLERENHCEIEKKGKNFNGFLPKSGKSKDSSSSLKIEVIDGTAVLDVSMLEGKRNIRKGKKDNSRKTGVVAGASNGGRRKSIYSRKDLEILKFVNVKGQKKFWQKIYNGFSATMKKEYDEVGCFKHHKRNCSNGGVAGNYSTVPDNYSRGILGESCSGIVSCDAEMINTSNLTCDGEDGDGLVEEWSENEESDDEYESIYRPAFKVEGEPDFESGPPEDGLEYLRRVRWEAKQIPKVKTAKLDNVKLKDQSFYMPEIPDIEDCPPHLIPLRQWEDEFISDFSELRLALSRLENTSDAVADDSETVIFACHERKSHPNGNLASLKLTPGAPTLSTVLAMDSVTRVAMLRKRISMFENSSDFSRDECAWLFALCAIVDTPLDADTCASLRCLLRSCGKLRARKSEVDDEVIMLNVLTTISGRFFGQSGKMM</sequence>
<protein>
    <recommendedName>
        <fullName evidence="5">Gem-associated protein 2</fullName>
    </recommendedName>
</protein>
<dbReference type="eggNOG" id="ENOG502QPK4">
    <property type="taxonomic scope" value="Eukaryota"/>
</dbReference>
<name>A0A0J8BCR6_BETVV</name>
<reference evidence="3 4" key="1">
    <citation type="journal article" date="2014" name="Nature">
        <title>The genome of the recently domesticated crop plant sugar beet (Beta vulgaris).</title>
        <authorList>
            <person name="Dohm J.C."/>
            <person name="Minoche A.E."/>
            <person name="Holtgrawe D."/>
            <person name="Capella-Gutierrez S."/>
            <person name="Zakrzewski F."/>
            <person name="Tafer H."/>
            <person name="Rupp O."/>
            <person name="Sorensen T.R."/>
            <person name="Stracke R."/>
            <person name="Reinhardt R."/>
            <person name="Goesmann A."/>
            <person name="Kraft T."/>
            <person name="Schulz B."/>
            <person name="Stadler P.F."/>
            <person name="Schmidt T."/>
            <person name="Gabaldon T."/>
            <person name="Lehrach H."/>
            <person name="Weisshaar B."/>
            <person name="Himmelbauer H."/>
        </authorList>
    </citation>
    <scope>NUCLEOTIDE SEQUENCE [LARGE SCALE GENOMIC DNA]</scope>
    <source>
        <tissue evidence="3">Taproot</tissue>
    </source>
</reference>
<dbReference type="PANTHER" id="PTHR12794:SF0">
    <property type="entry name" value="GEM-ASSOCIATED PROTEIN 2"/>
    <property type="match status" value="1"/>
</dbReference>
<evidence type="ECO:0000256" key="1">
    <source>
        <dbReference type="ARBA" id="ARBA00025758"/>
    </source>
</evidence>
<comment type="similarity">
    <text evidence="1">Belongs to the gemin-2 family.</text>
</comment>
<keyword evidence="4" id="KW-1185">Reference proteome</keyword>
<evidence type="ECO:0008006" key="5">
    <source>
        <dbReference type="Google" id="ProtNLM"/>
    </source>
</evidence>
<dbReference type="Proteomes" id="UP000035740">
    <property type="component" value="Unassembled WGS sequence"/>
</dbReference>
<evidence type="ECO:0000256" key="2">
    <source>
        <dbReference type="SAM" id="MobiDB-lite"/>
    </source>
</evidence>
<feature type="region of interest" description="Disordered" evidence="2">
    <location>
        <begin position="1"/>
        <end position="59"/>
    </location>
</feature>
<dbReference type="InterPro" id="IPR035426">
    <property type="entry name" value="Gemin2/Brr1"/>
</dbReference>
<dbReference type="AlphaFoldDB" id="A0A0J8BCR6"/>
<proteinExistence type="inferred from homology"/>
<dbReference type="OMA" id="QEANECC"/>
<evidence type="ECO:0000313" key="4">
    <source>
        <dbReference type="Proteomes" id="UP000035740"/>
    </source>
</evidence>
<organism evidence="3 4">
    <name type="scientific">Beta vulgaris subsp. vulgaris</name>
    <name type="common">Beet</name>
    <dbReference type="NCBI Taxonomy" id="3555"/>
    <lineage>
        <taxon>Eukaryota</taxon>
        <taxon>Viridiplantae</taxon>
        <taxon>Streptophyta</taxon>
        <taxon>Embryophyta</taxon>
        <taxon>Tracheophyta</taxon>
        <taxon>Spermatophyta</taxon>
        <taxon>Magnoliopsida</taxon>
        <taxon>eudicotyledons</taxon>
        <taxon>Gunneridae</taxon>
        <taxon>Pentapetalae</taxon>
        <taxon>Caryophyllales</taxon>
        <taxon>Chenopodiaceae</taxon>
        <taxon>Betoideae</taxon>
        <taxon>Beta</taxon>
    </lineage>
</organism>
<dbReference type="GO" id="GO:0000387">
    <property type="term" value="P:spliceosomal snRNP assembly"/>
    <property type="evidence" value="ECO:0007669"/>
    <property type="project" value="InterPro"/>
</dbReference>
<dbReference type="OrthoDB" id="428895at2759"/>
<dbReference type="KEGG" id="bvg:104907990"/>
<dbReference type="Gene3D" id="1.20.58.1070">
    <property type="match status" value="1"/>
</dbReference>
<dbReference type="GO" id="GO:0005634">
    <property type="term" value="C:nucleus"/>
    <property type="evidence" value="ECO:0007669"/>
    <property type="project" value="TreeGrafter"/>
</dbReference>
<dbReference type="GO" id="GO:0032797">
    <property type="term" value="C:SMN complex"/>
    <property type="evidence" value="ECO:0007669"/>
    <property type="project" value="TreeGrafter"/>
</dbReference>
<dbReference type="Pfam" id="PF04938">
    <property type="entry name" value="SIP1"/>
    <property type="match status" value="1"/>
</dbReference>
<gene>
    <name evidence="3" type="ORF">BVRB_5g124280</name>
</gene>
<dbReference type="PANTHER" id="PTHR12794">
    <property type="entry name" value="GEMIN2"/>
    <property type="match status" value="1"/>
</dbReference>
<dbReference type="ExpressionAtlas" id="A0A0J8BCR6">
    <property type="expression patterns" value="baseline and differential"/>
</dbReference>
<evidence type="ECO:0000313" key="3">
    <source>
        <dbReference type="EMBL" id="KMS97757.1"/>
    </source>
</evidence>
<dbReference type="EMBL" id="KQ090293">
    <property type="protein sequence ID" value="KMS97757.1"/>
    <property type="molecule type" value="Genomic_DNA"/>
</dbReference>
<accession>A0A0J8BCR6</accession>
<dbReference type="Gramene" id="KMS97757">
    <property type="protein sequence ID" value="KMS97757"/>
    <property type="gene ID" value="BVRB_5g124280"/>
</dbReference>